<evidence type="ECO:0000313" key="2">
    <source>
        <dbReference type="EMBL" id="EGT36849.1"/>
    </source>
</evidence>
<dbReference type="HOGENOM" id="CLU_2706976_0_0_1"/>
<dbReference type="Proteomes" id="UP000008068">
    <property type="component" value="Unassembled WGS sequence"/>
</dbReference>
<feature type="transmembrane region" description="Helical" evidence="1">
    <location>
        <begin position="6"/>
        <end position="28"/>
    </location>
</feature>
<dbReference type="EMBL" id="GL379939">
    <property type="protein sequence ID" value="EGT36849.1"/>
    <property type="molecule type" value="Genomic_DNA"/>
</dbReference>
<keyword evidence="1" id="KW-0472">Membrane</keyword>
<protein>
    <submittedName>
        <fullName evidence="2">Uncharacterized protein</fullName>
    </submittedName>
</protein>
<evidence type="ECO:0000313" key="3">
    <source>
        <dbReference type="Proteomes" id="UP000008068"/>
    </source>
</evidence>
<dbReference type="InParanoid" id="G0NSQ9"/>
<keyword evidence="3" id="KW-1185">Reference proteome</keyword>
<gene>
    <name evidence="2" type="ORF">CAEBREN_01511</name>
</gene>
<reference evidence="3" key="1">
    <citation type="submission" date="2011-07" db="EMBL/GenBank/DDBJ databases">
        <authorList>
            <consortium name="Caenorhabditis brenneri Sequencing and Analysis Consortium"/>
            <person name="Wilson R.K."/>
        </authorList>
    </citation>
    <scope>NUCLEOTIDE SEQUENCE [LARGE SCALE GENOMIC DNA]</scope>
    <source>
        <strain evidence="3">PB2801</strain>
    </source>
</reference>
<evidence type="ECO:0000256" key="1">
    <source>
        <dbReference type="SAM" id="Phobius"/>
    </source>
</evidence>
<proteinExistence type="predicted"/>
<keyword evidence="1" id="KW-0812">Transmembrane</keyword>
<sequence>MVTAQNIIAMIVSTLAMLAILFGVYKAIKQFCNHLKLDRMNHQYREVFDQAANAEQGAGQRFTNRANIQESSF</sequence>
<keyword evidence="1" id="KW-1133">Transmembrane helix</keyword>
<dbReference type="AlphaFoldDB" id="G0NSQ9"/>
<organism evidence="3">
    <name type="scientific">Caenorhabditis brenneri</name>
    <name type="common">Nematode worm</name>
    <dbReference type="NCBI Taxonomy" id="135651"/>
    <lineage>
        <taxon>Eukaryota</taxon>
        <taxon>Metazoa</taxon>
        <taxon>Ecdysozoa</taxon>
        <taxon>Nematoda</taxon>
        <taxon>Chromadorea</taxon>
        <taxon>Rhabditida</taxon>
        <taxon>Rhabditina</taxon>
        <taxon>Rhabditomorpha</taxon>
        <taxon>Rhabditoidea</taxon>
        <taxon>Rhabditidae</taxon>
        <taxon>Peloderinae</taxon>
        <taxon>Caenorhabditis</taxon>
    </lineage>
</organism>
<accession>G0NSQ9</accession>
<dbReference type="eggNOG" id="ENOG502TKCD">
    <property type="taxonomic scope" value="Eukaryota"/>
</dbReference>
<name>G0NSQ9_CAEBE</name>